<dbReference type="Pfam" id="PF12627">
    <property type="entry name" value="PolyA_pol_RNAbd"/>
    <property type="match status" value="1"/>
</dbReference>
<dbReference type="GO" id="GO:0046872">
    <property type="term" value="F:metal ion binding"/>
    <property type="evidence" value="ECO:0007669"/>
    <property type="project" value="UniProtKB-KW"/>
</dbReference>
<keyword evidence="12" id="KW-1185">Reference proteome</keyword>
<evidence type="ECO:0000256" key="2">
    <source>
        <dbReference type="ARBA" id="ARBA00022679"/>
    </source>
</evidence>
<evidence type="ECO:0000313" key="11">
    <source>
        <dbReference type="EMBL" id="VTR95193.1"/>
    </source>
</evidence>
<dbReference type="InterPro" id="IPR032828">
    <property type="entry name" value="PolyA_RNA-bd"/>
</dbReference>
<protein>
    <recommendedName>
        <fullName evidence="13">Poly A polymerase head domain-containing protein</fullName>
    </recommendedName>
</protein>
<dbReference type="PANTHER" id="PTHR46173:SF1">
    <property type="entry name" value="CCA TRNA NUCLEOTIDYLTRANSFERASE 1, MITOCHONDRIAL"/>
    <property type="match status" value="1"/>
</dbReference>
<dbReference type="AlphaFoldDB" id="A0A6P2D262"/>
<dbReference type="PANTHER" id="PTHR46173">
    <property type="entry name" value="CCA TRNA NUCLEOTIDYLTRANSFERASE 1, MITOCHONDRIAL"/>
    <property type="match status" value="1"/>
</dbReference>
<evidence type="ECO:0008006" key="13">
    <source>
        <dbReference type="Google" id="ProtNLM"/>
    </source>
</evidence>
<evidence type="ECO:0000259" key="9">
    <source>
        <dbReference type="Pfam" id="PF01743"/>
    </source>
</evidence>
<evidence type="ECO:0000256" key="7">
    <source>
        <dbReference type="ARBA" id="ARBA00022842"/>
    </source>
</evidence>
<evidence type="ECO:0000256" key="6">
    <source>
        <dbReference type="ARBA" id="ARBA00022741"/>
    </source>
</evidence>
<evidence type="ECO:0000256" key="8">
    <source>
        <dbReference type="RuleBase" id="RU003953"/>
    </source>
</evidence>
<dbReference type="CDD" id="cd05398">
    <property type="entry name" value="NT_ClassII-CCAase"/>
    <property type="match status" value="1"/>
</dbReference>
<evidence type="ECO:0000313" key="12">
    <source>
        <dbReference type="Proteomes" id="UP000464178"/>
    </source>
</evidence>
<dbReference type="GO" id="GO:0000166">
    <property type="term" value="F:nucleotide binding"/>
    <property type="evidence" value="ECO:0007669"/>
    <property type="project" value="UniProtKB-KW"/>
</dbReference>
<proteinExistence type="inferred from homology"/>
<keyword evidence="2 8" id="KW-0808">Transferase</keyword>
<dbReference type="Pfam" id="PF01743">
    <property type="entry name" value="PolyA_pol"/>
    <property type="match status" value="1"/>
</dbReference>
<keyword evidence="6" id="KW-0547">Nucleotide-binding</keyword>
<comment type="similarity">
    <text evidence="8">Belongs to the tRNA nucleotidyltransferase/poly(A) polymerase family.</text>
</comment>
<dbReference type="PROSITE" id="PS51257">
    <property type="entry name" value="PROKAR_LIPOPROTEIN"/>
    <property type="match status" value="1"/>
</dbReference>
<keyword evidence="7" id="KW-0460">Magnesium</keyword>
<dbReference type="SUPFAM" id="SSF81301">
    <property type="entry name" value="Nucleotidyltransferase"/>
    <property type="match status" value="1"/>
</dbReference>
<comment type="cofactor">
    <cofactor evidence="1">
        <name>Mg(2+)</name>
        <dbReference type="ChEBI" id="CHEBI:18420"/>
    </cofactor>
</comment>
<dbReference type="Gene3D" id="3.30.460.10">
    <property type="entry name" value="Beta Polymerase, domain 2"/>
    <property type="match status" value="1"/>
</dbReference>
<dbReference type="GO" id="GO:0008033">
    <property type="term" value="P:tRNA processing"/>
    <property type="evidence" value="ECO:0007669"/>
    <property type="project" value="UniProtKB-KW"/>
</dbReference>
<name>A0A6P2D262_9BACT</name>
<dbReference type="InterPro" id="IPR002646">
    <property type="entry name" value="PolA_pol_head_dom"/>
</dbReference>
<dbReference type="EMBL" id="LR593886">
    <property type="protein sequence ID" value="VTR95193.1"/>
    <property type="molecule type" value="Genomic_DNA"/>
</dbReference>
<sequence length="469" mass="50656">MTDREFALDVVRKLQSAGFTALWAGGCVRDELLGLTPDDYDVATSARPEQLRPLFRRRNEIGAHFGVVQVIGPKGDDGEWLTIEVASFRADGVYIDGRRPESVTFSSPEEDAQRRDFTINGMFFDPVKAELIDFVGGRADLEAKILRAIGDPVARFTEDKLRILRAVRMATRFALAVDPATHDAASAMAAQIQVVSAERIAEELRKLLVHPNRTRGLGLLYELGLTAAILPEVAAPNVWADTVRVVEGLGADQNYPSPTPPLSGEGLKTAGDSVPPSFLGKGVGGLGCLSSPFPSGRGDVGIGSSFPLVFAAVLHTVGEATAERIAERLKLSNIETARLSWLVEKQDYLLDAPTMRASKLKTILVHPGIDELLTLHRAIALARGNGLEHVEFCERVLRETPPEELNPLPVLTGEDLIAKGLKPGPAFKRLLDAVREAQLEGRAATKDQAHDLVKQLLAEPTSSSGTPPV</sequence>
<organism evidence="11 12">
    <name type="scientific">Gemmata massiliana</name>
    <dbReference type="NCBI Taxonomy" id="1210884"/>
    <lineage>
        <taxon>Bacteria</taxon>
        <taxon>Pseudomonadati</taxon>
        <taxon>Planctomycetota</taxon>
        <taxon>Planctomycetia</taxon>
        <taxon>Gemmatales</taxon>
        <taxon>Gemmataceae</taxon>
        <taxon>Gemmata</taxon>
    </lineage>
</organism>
<dbReference type="InterPro" id="IPR050264">
    <property type="entry name" value="Bact_CCA-adding_enz_type3_sf"/>
</dbReference>
<keyword evidence="4" id="KW-0548">Nucleotidyltransferase</keyword>
<accession>A0A6P2D262</accession>
<dbReference type="KEGG" id="gms:SOIL9_25210"/>
<gene>
    <name evidence="11" type="ORF">SOIL9_25210</name>
</gene>
<feature type="domain" description="Poly A polymerase head" evidence="9">
    <location>
        <begin position="24"/>
        <end position="147"/>
    </location>
</feature>
<keyword evidence="8" id="KW-0694">RNA-binding</keyword>
<dbReference type="GO" id="GO:0016779">
    <property type="term" value="F:nucleotidyltransferase activity"/>
    <property type="evidence" value="ECO:0007669"/>
    <property type="project" value="UniProtKB-KW"/>
</dbReference>
<feature type="domain" description="tRNA nucleotidyltransferase/poly(A) polymerase RNA and SrmB- binding" evidence="10">
    <location>
        <begin position="176"/>
        <end position="234"/>
    </location>
</feature>
<evidence type="ECO:0000256" key="1">
    <source>
        <dbReference type="ARBA" id="ARBA00001946"/>
    </source>
</evidence>
<dbReference type="GO" id="GO:0000049">
    <property type="term" value="F:tRNA binding"/>
    <property type="evidence" value="ECO:0007669"/>
    <property type="project" value="TreeGrafter"/>
</dbReference>
<reference evidence="11 12" key="1">
    <citation type="submission" date="2019-05" db="EMBL/GenBank/DDBJ databases">
        <authorList>
            <consortium name="Science for Life Laboratories"/>
        </authorList>
    </citation>
    <scope>NUCLEOTIDE SEQUENCE [LARGE SCALE GENOMIC DNA]</scope>
    <source>
        <strain evidence="11">Soil9</strain>
    </source>
</reference>
<evidence type="ECO:0000256" key="5">
    <source>
        <dbReference type="ARBA" id="ARBA00022723"/>
    </source>
</evidence>
<dbReference type="InterPro" id="IPR043519">
    <property type="entry name" value="NT_sf"/>
</dbReference>
<evidence type="ECO:0000256" key="3">
    <source>
        <dbReference type="ARBA" id="ARBA00022694"/>
    </source>
</evidence>
<dbReference type="SUPFAM" id="SSF81891">
    <property type="entry name" value="Poly A polymerase C-terminal region-like"/>
    <property type="match status" value="1"/>
</dbReference>
<evidence type="ECO:0000259" key="10">
    <source>
        <dbReference type="Pfam" id="PF12627"/>
    </source>
</evidence>
<dbReference type="Gene3D" id="1.10.3090.10">
    <property type="entry name" value="cca-adding enzyme, domain 2"/>
    <property type="match status" value="2"/>
</dbReference>
<keyword evidence="3" id="KW-0819">tRNA processing</keyword>
<evidence type="ECO:0000256" key="4">
    <source>
        <dbReference type="ARBA" id="ARBA00022695"/>
    </source>
</evidence>
<keyword evidence="5" id="KW-0479">Metal-binding</keyword>
<dbReference type="Proteomes" id="UP000464178">
    <property type="component" value="Chromosome"/>
</dbReference>